<dbReference type="Proteomes" id="UP001385951">
    <property type="component" value="Unassembled WGS sequence"/>
</dbReference>
<accession>A0AAW0G0R6</accession>
<keyword evidence="4" id="KW-0560">Oxidoreductase</keyword>
<dbReference type="EMBL" id="JASBNA010000031">
    <property type="protein sequence ID" value="KAK7683221.1"/>
    <property type="molecule type" value="Genomic_DNA"/>
</dbReference>
<protein>
    <recommendedName>
        <fullName evidence="6">2OGFeDO JBP1/TET oxygenase domain-containing protein</fullName>
    </recommendedName>
</protein>
<evidence type="ECO:0000313" key="8">
    <source>
        <dbReference type="Proteomes" id="UP001385951"/>
    </source>
</evidence>
<dbReference type="GO" id="GO:0046872">
    <property type="term" value="F:metal ion binding"/>
    <property type="evidence" value="ECO:0007669"/>
    <property type="project" value="UniProtKB-KW"/>
</dbReference>
<evidence type="ECO:0000259" key="6">
    <source>
        <dbReference type="Pfam" id="PF12851"/>
    </source>
</evidence>
<dbReference type="AlphaFoldDB" id="A0AAW0G0R6"/>
<gene>
    <name evidence="7" type="ORF">QCA50_013483</name>
</gene>
<sequence length="392" mass="44565">MSNFDTVWLTLHHTLTSQKNQHRLCLWGRNYYGLACPLSRCASQHFATQVRATLRPPKNANKGVHYLVYVNWDYEEYCAECRGVKVARGDNSAKEGKLREKWGPKTRGTMRIDTPRTVVDRKGIIMTWILPEVIPQKYQEEVYLATKSLEGTLASNLRSARDSTSWRSSPGLFNPDSDYIRSGFANLSPAWYMSGRSHKSDEPRTTPVLRQSIGRLFLHTARDAFAIMSGVLFIVHPEQYQMARAIHMKMRGRGCCADAIRNWPSVQSALSIISNRETPFHRDDQSRMSWYDILMSIGPYDILMSIGPYDKAPFYLSPIGIRVDNRAGTICAFSGAAFRHGVRKCSQSRISLAWYLRENIREGEAVEPANAMSQAVYREHIGSTSHKVCLSM</sequence>
<dbReference type="Gene3D" id="3.60.130.30">
    <property type="match status" value="1"/>
</dbReference>
<evidence type="ECO:0000256" key="4">
    <source>
        <dbReference type="ARBA" id="ARBA00023002"/>
    </source>
</evidence>
<organism evidence="7 8">
    <name type="scientific">Cerrena zonata</name>
    <dbReference type="NCBI Taxonomy" id="2478898"/>
    <lineage>
        <taxon>Eukaryota</taxon>
        <taxon>Fungi</taxon>
        <taxon>Dikarya</taxon>
        <taxon>Basidiomycota</taxon>
        <taxon>Agaricomycotina</taxon>
        <taxon>Agaricomycetes</taxon>
        <taxon>Polyporales</taxon>
        <taxon>Cerrenaceae</taxon>
        <taxon>Cerrena</taxon>
    </lineage>
</organism>
<evidence type="ECO:0000256" key="5">
    <source>
        <dbReference type="ARBA" id="ARBA00023004"/>
    </source>
</evidence>
<keyword evidence="3" id="KW-0223">Dioxygenase</keyword>
<evidence type="ECO:0000313" key="7">
    <source>
        <dbReference type="EMBL" id="KAK7683221.1"/>
    </source>
</evidence>
<dbReference type="InterPro" id="IPR024779">
    <property type="entry name" value="2OGFeDO_JBP1/TET_oxygenase_dom"/>
</dbReference>
<comment type="caution">
    <text evidence="7">The sequence shown here is derived from an EMBL/GenBank/DDBJ whole genome shotgun (WGS) entry which is preliminary data.</text>
</comment>
<dbReference type="GO" id="GO:0051213">
    <property type="term" value="F:dioxygenase activity"/>
    <property type="evidence" value="ECO:0007669"/>
    <property type="project" value="UniProtKB-KW"/>
</dbReference>
<feature type="domain" description="2OGFeDO JBP1/TET oxygenase" evidence="6">
    <location>
        <begin position="189"/>
        <end position="358"/>
    </location>
</feature>
<keyword evidence="8" id="KW-1185">Reference proteome</keyword>
<evidence type="ECO:0000256" key="1">
    <source>
        <dbReference type="ARBA" id="ARBA00001954"/>
    </source>
</evidence>
<keyword evidence="2" id="KW-0479">Metal-binding</keyword>
<keyword evidence="5" id="KW-0408">Iron</keyword>
<evidence type="ECO:0000256" key="2">
    <source>
        <dbReference type="ARBA" id="ARBA00022723"/>
    </source>
</evidence>
<evidence type="ECO:0000256" key="3">
    <source>
        <dbReference type="ARBA" id="ARBA00022964"/>
    </source>
</evidence>
<comment type="cofactor">
    <cofactor evidence="1">
        <name>Fe(2+)</name>
        <dbReference type="ChEBI" id="CHEBI:29033"/>
    </cofactor>
</comment>
<name>A0AAW0G0R6_9APHY</name>
<proteinExistence type="predicted"/>
<reference evidence="7 8" key="1">
    <citation type="submission" date="2022-09" db="EMBL/GenBank/DDBJ databases">
        <authorList>
            <person name="Palmer J.M."/>
        </authorList>
    </citation>
    <scope>NUCLEOTIDE SEQUENCE [LARGE SCALE GENOMIC DNA]</scope>
    <source>
        <strain evidence="7 8">DSM 7382</strain>
    </source>
</reference>
<dbReference type="Pfam" id="PF12851">
    <property type="entry name" value="Tet_JBP"/>
    <property type="match status" value="1"/>
</dbReference>